<dbReference type="Gene3D" id="1.10.260.40">
    <property type="entry name" value="lambda repressor-like DNA-binding domains"/>
    <property type="match status" value="1"/>
</dbReference>
<comment type="caution">
    <text evidence="5">The sequence shown here is derived from an EMBL/GenBank/DDBJ whole genome shotgun (WGS) entry which is preliminary data.</text>
</comment>
<dbReference type="InterPro" id="IPR010982">
    <property type="entry name" value="Lambda_DNA-bd_dom_sf"/>
</dbReference>
<dbReference type="EMBL" id="LBNE01000002">
    <property type="protein sequence ID" value="KKO72533.1"/>
    <property type="molecule type" value="Genomic_DNA"/>
</dbReference>
<dbReference type="AlphaFoldDB" id="A0A171KUG6"/>
<accession>A0A171KUG6</accession>
<keyword evidence="1" id="KW-0805">Transcription regulation</keyword>
<dbReference type="RefSeq" id="WP_068368704.1">
    <property type="nucleotide sequence ID" value="NZ_LBNE01000002.1"/>
</dbReference>
<evidence type="ECO:0000259" key="4">
    <source>
        <dbReference type="PROSITE" id="PS50932"/>
    </source>
</evidence>
<dbReference type="CDD" id="cd01392">
    <property type="entry name" value="HTH_LacI"/>
    <property type="match status" value="1"/>
</dbReference>
<organism evidence="5 6">
    <name type="scientific">Kerstersia gyiorum</name>
    <dbReference type="NCBI Taxonomy" id="206506"/>
    <lineage>
        <taxon>Bacteria</taxon>
        <taxon>Pseudomonadati</taxon>
        <taxon>Pseudomonadota</taxon>
        <taxon>Betaproteobacteria</taxon>
        <taxon>Burkholderiales</taxon>
        <taxon>Alcaligenaceae</taxon>
        <taxon>Kerstersia</taxon>
    </lineage>
</organism>
<evidence type="ECO:0000256" key="3">
    <source>
        <dbReference type="ARBA" id="ARBA00023163"/>
    </source>
</evidence>
<evidence type="ECO:0000256" key="2">
    <source>
        <dbReference type="ARBA" id="ARBA00023125"/>
    </source>
</evidence>
<dbReference type="SMART" id="SM00354">
    <property type="entry name" value="HTH_LACI"/>
    <property type="match status" value="1"/>
</dbReference>
<dbReference type="PROSITE" id="PS50932">
    <property type="entry name" value="HTH_LACI_2"/>
    <property type="match status" value="1"/>
</dbReference>
<dbReference type="Gene3D" id="3.40.50.2300">
    <property type="match status" value="2"/>
</dbReference>
<dbReference type="PANTHER" id="PTHR30146:SF33">
    <property type="entry name" value="TRANSCRIPTIONAL REGULATOR"/>
    <property type="match status" value="1"/>
</dbReference>
<dbReference type="GO" id="GO:0003700">
    <property type="term" value="F:DNA-binding transcription factor activity"/>
    <property type="evidence" value="ECO:0007669"/>
    <property type="project" value="TreeGrafter"/>
</dbReference>
<evidence type="ECO:0000313" key="6">
    <source>
        <dbReference type="Proteomes" id="UP000078084"/>
    </source>
</evidence>
<dbReference type="GO" id="GO:0000976">
    <property type="term" value="F:transcription cis-regulatory region binding"/>
    <property type="evidence" value="ECO:0007669"/>
    <property type="project" value="TreeGrafter"/>
</dbReference>
<evidence type="ECO:0000313" key="5">
    <source>
        <dbReference type="EMBL" id="KKO72533.1"/>
    </source>
</evidence>
<dbReference type="SUPFAM" id="SSF53822">
    <property type="entry name" value="Periplasmic binding protein-like I"/>
    <property type="match status" value="1"/>
</dbReference>
<reference evidence="5 6" key="1">
    <citation type="submission" date="2015-04" db="EMBL/GenBank/DDBJ databases">
        <title>Genome sequence of Kerstersia gyiorum CG1.</title>
        <authorList>
            <person name="Greninger A.L."/>
            <person name="Kozyreva V."/>
            <person name="Chaturvedi V."/>
        </authorList>
    </citation>
    <scope>NUCLEOTIDE SEQUENCE [LARGE SCALE GENOMIC DNA]</scope>
    <source>
        <strain evidence="5 6">CG1</strain>
    </source>
</reference>
<dbReference type="Pfam" id="PF00356">
    <property type="entry name" value="LacI"/>
    <property type="match status" value="1"/>
</dbReference>
<proteinExistence type="predicted"/>
<dbReference type="Pfam" id="PF00532">
    <property type="entry name" value="Peripla_BP_1"/>
    <property type="match status" value="1"/>
</dbReference>
<sequence>MPAKTAKPSSPLTAQDIAELAEVSVMTVSRYFNAPEKLAATTRARIQRIVSETGYTINQAASSLRLNRSQLVAAIFPSLSSPIFNDTITALTATLNQQGFQLMIGQSGYDLRQEERLLGTILGRRPDGIILTGTEHSQATRNMLQNSDIPVVEIWDISSPPLDISVGFSHAEVGTAVAQHLHESARRRPATIGADDTRSLIRCRAFSSSIAAHQGQAAPIITVPAPATLASARAATRQLLAQHPDTDAIFCNSDLIAMGALIEAGAAGLDVPSRLAVIGFGDLTFLQGHEPAISSVRVDAAAIGEQAALRLMQRIRHGLVESPVTDLGFSIVRRATS</sequence>
<dbReference type="SUPFAM" id="SSF47413">
    <property type="entry name" value="lambda repressor-like DNA-binding domains"/>
    <property type="match status" value="1"/>
</dbReference>
<dbReference type="CDD" id="cd01575">
    <property type="entry name" value="PBP1_GntR"/>
    <property type="match status" value="1"/>
</dbReference>
<protein>
    <recommendedName>
        <fullName evidence="4">HTH lacI-type domain-containing protein</fullName>
    </recommendedName>
</protein>
<dbReference type="InterPro" id="IPR000843">
    <property type="entry name" value="HTH_LacI"/>
</dbReference>
<keyword evidence="2" id="KW-0238">DNA-binding</keyword>
<evidence type="ECO:0000256" key="1">
    <source>
        <dbReference type="ARBA" id="ARBA00023015"/>
    </source>
</evidence>
<dbReference type="STRING" id="206506.AAV32_05690"/>
<dbReference type="Proteomes" id="UP000078084">
    <property type="component" value="Unassembled WGS sequence"/>
</dbReference>
<dbReference type="PANTHER" id="PTHR30146">
    <property type="entry name" value="LACI-RELATED TRANSCRIPTIONAL REPRESSOR"/>
    <property type="match status" value="1"/>
</dbReference>
<dbReference type="InterPro" id="IPR001761">
    <property type="entry name" value="Peripla_BP/Lac1_sug-bd_dom"/>
</dbReference>
<dbReference type="InterPro" id="IPR028082">
    <property type="entry name" value="Peripla_BP_I"/>
</dbReference>
<keyword evidence="6" id="KW-1185">Reference proteome</keyword>
<feature type="domain" description="HTH lacI-type" evidence="4">
    <location>
        <begin position="12"/>
        <end position="66"/>
    </location>
</feature>
<keyword evidence="3" id="KW-0804">Transcription</keyword>
<gene>
    <name evidence="5" type="ORF">AAV32_05690</name>
</gene>
<name>A0A171KUG6_9BURK</name>